<feature type="transmembrane region" description="Helical" evidence="7">
    <location>
        <begin position="6"/>
        <end position="24"/>
    </location>
</feature>
<dbReference type="Pfam" id="PF00420">
    <property type="entry name" value="Oxidored_q2"/>
    <property type="match status" value="1"/>
</dbReference>
<evidence type="ECO:0000256" key="1">
    <source>
        <dbReference type="ARBA" id="ARBA00004141"/>
    </source>
</evidence>
<keyword evidence="8" id="KW-0560">Oxidoreductase</keyword>
<organism evidence="8">
    <name type="scientific">Candidatus Syntropharchaeum butanivorans</name>
    <dbReference type="NCBI Taxonomy" id="1839936"/>
    <lineage>
        <taxon>Archaea</taxon>
        <taxon>Methanobacteriati</taxon>
        <taxon>Methanobacteriota</taxon>
        <taxon>Stenosarchaea group</taxon>
        <taxon>Methanomicrobia</taxon>
        <taxon>Methanosarcinales</taxon>
        <taxon>ANME-2 cluster</taxon>
        <taxon>Candidatus Syntropharchaeum</taxon>
    </lineage>
</organism>
<dbReference type="GO" id="GO:0042773">
    <property type="term" value="P:ATP synthesis coupled electron transport"/>
    <property type="evidence" value="ECO:0007669"/>
    <property type="project" value="InterPro"/>
</dbReference>
<evidence type="ECO:0000256" key="6">
    <source>
        <dbReference type="ARBA" id="ARBA00023136"/>
    </source>
</evidence>
<comment type="similarity">
    <text evidence="2">Belongs to the complex I subunit 4L family.</text>
</comment>
<dbReference type="InterPro" id="IPR039428">
    <property type="entry name" value="NUOK/Mnh_C1-like"/>
</dbReference>
<evidence type="ECO:0000313" key="9">
    <source>
        <dbReference type="EMBL" id="HEC56410.1"/>
    </source>
</evidence>
<keyword evidence="5 7" id="KW-1133">Transmembrane helix</keyword>
<dbReference type="GO" id="GO:0016651">
    <property type="term" value="F:oxidoreductase activity, acting on NAD(P)H"/>
    <property type="evidence" value="ECO:0007669"/>
    <property type="project" value="InterPro"/>
</dbReference>
<dbReference type="EC" id="1.6.5.11" evidence="8"/>
<keyword evidence="6 7" id="KW-0472">Membrane</keyword>
<dbReference type="PANTHER" id="PTHR11434">
    <property type="entry name" value="NADH-UBIQUINONE OXIDOREDUCTASE SUBUNIT ND4L"/>
    <property type="match status" value="1"/>
</dbReference>
<protein>
    <submittedName>
        <fullName evidence="8">NADH-quinone oxidoreductase subunit NuoK</fullName>
        <ecNumber evidence="8">1.6.5.11</ecNumber>
    </submittedName>
</protein>
<evidence type="ECO:0000256" key="3">
    <source>
        <dbReference type="ARBA" id="ARBA00022448"/>
    </source>
</evidence>
<evidence type="ECO:0000313" key="8">
    <source>
        <dbReference type="EMBL" id="HDM36052.1"/>
    </source>
</evidence>
<comment type="subcellular location">
    <subcellularLocation>
        <location evidence="1">Membrane</location>
        <topology evidence="1">Multi-pass membrane protein</topology>
    </subcellularLocation>
</comment>
<evidence type="ECO:0000256" key="2">
    <source>
        <dbReference type="ARBA" id="ARBA00010519"/>
    </source>
</evidence>
<keyword evidence="4 7" id="KW-0812">Transmembrane</keyword>
<dbReference type="InterPro" id="IPR001133">
    <property type="entry name" value="NADH_UbQ_OxRdtase_chain4L/K"/>
</dbReference>
<evidence type="ECO:0000256" key="5">
    <source>
        <dbReference type="ARBA" id="ARBA00022989"/>
    </source>
</evidence>
<evidence type="ECO:0000256" key="4">
    <source>
        <dbReference type="ARBA" id="ARBA00022692"/>
    </source>
</evidence>
<dbReference type="HAMAP" id="MF_01456">
    <property type="entry name" value="NDH1_NuoK"/>
    <property type="match status" value="1"/>
</dbReference>
<keyword evidence="3" id="KW-0813">Transport</keyword>
<proteinExistence type="inferred from homology"/>
<sequence>MVPLEWFLILSAILFSIGAYGIMIERNGLKVLMCLEILLNSANINLAAFSRENLMGQEFALFSIAIAAAEVAVGLALLIMLFRYMDTIDLEKFDLLRW</sequence>
<dbReference type="EMBL" id="DQZR01000089">
    <property type="protein sequence ID" value="HDM36052.1"/>
    <property type="molecule type" value="Genomic_DNA"/>
</dbReference>
<accession>A0A7C1B5F7</accession>
<dbReference type="Proteomes" id="UP000885863">
    <property type="component" value="Unassembled WGS sequence"/>
</dbReference>
<dbReference type="Gene3D" id="1.10.287.3510">
    <property type="match status" value="1"/>
</dbReference>
<dbReference type="AlphaFoldDB" id="A0A7C1B5F7"/>
<reference evidence="8" key="1">
    <citation type="journal article" date="2020" name="mSystems">
        <title>Genome- and Community-Level Interaction Insights into Carbon Utilization and Element Cycling Functions of Hydrothermarchaeota in Hydrothermal Sediment.</title>
        <authorList>
            <person name="Zhou Z."/>
            <person name="Liu Y."/>
            <person name="Xu W."/>
            <person name="Pan J."/>
            <person name="Luo Z.H."/>
            <person name="Li M."/>
        </authorList>
    </citation>
    <scope>NUCLEOTIDE SEQUENCE [LARGE SCALE GENOMIC DNA]</scope>
    <source>
        <strain evidence="8">HyVt-185</strain>
        <strain evidence="9">HyVt-386</strain>
    </source>
</reference>
<dbReference type="GO" id="GO:0030964">
    <property type="term" value="C:NADH dehydrogenase complex"/>
    <property type="evidence" value="ECO:0007669"/>
    <property type="project" value="TreeGrafter"/>
</dbReference>
<name>A0A7C1B5F7_9EURY</name>
<dbReference type="PANTHER" id="PTHR11434:SF16">
    <property type="entry name" value="NADH-UBIQUINONE OXIDOREDUCTASE CHAIN 4L"/>
    <property type="match status" value="1"/>
</dbReference>
<dbReference type="FunFam" id="1.10.287.3510:FF:000001">
    <property type="entry name" value="NADH-quinone oxidoreductase subunit K"/>
    <property type="match status" value="1"/>
</dbReference>
<dbReference type="Proteomes" id="UP000885936">
    <property type="component" value="Unassembled WGS sequence"/>
</dbReference>
<dbReference type="NCBIfam" id="NF004320">
    <property type="entry name" value="PRK05715.1-2"/>
    <property type="match status" value="1"/>
</dbReference>
<feature type="transmembrane region" description="Helical" evidence="7">
    <location>
        <begin position="61"/>
        <end position="82"/>
    </location>
</feature>
<evidence type="ECO:0000256" key="7">
    <source>
        <dbReference type="SAM" id="Phobius"/>
    </source>
</evidence>
<gene>
    <name evidence="8" type="primary">nuoK</name>
    <name evidence="8" type="ORF">ENG09_02185</name>
    <name evidence="9" type="ORF">ENI32_00760</name>
</gene>
<dbReference type="EMBL" id="DRIE01000009">
    <property type="protein sequence ID" value="HEC56410.1"/>
    <property type="molecule type" value="Genomic_DNA"/>
</dbReference>
<comment type="caution">
    <text evidence="8">The sequence shown here is derived from an EMBL/GenBank/DDBJ whole genome shotgun (WGS) entry which is preliminary data.</text>
</comment>